<proteinExistence type="predicted"/>
<gene>
    <name evidence="1" type="ORF">KQX54_004219</name>
</gene>
<name>A0AAV7INC2_COTGL</name>
<comment type="caution">
    <text evidence="1">The sequence shown here is derived from an EMBL/GenBank/DDBJ whole genome shotgun (WGS) entry which is preliminary data.</text>
</comment>
<organism evidence="1 2">
    <name type="scientific">Cotesia glomerata</name>
    <name type="common">Lepidopteran parasitic wasp</name>
    <name type="synonym">Apanteles glomeratus</name>
    <dbReference type="NCBI Taxonomy" id="32391"/>
    <lineage>
        <taxon>Eukaryota</taxon>
        <taxon>Metazoa</taxon>
        <taxon>Ecdysozoa</taxon>
        <taxon>Arthropoda</taxon>
        <taxon>Hexapoda</taxon>
        <taxon>Insecta</taxon>
        <taxon>Pterygota</taxon>
        <taxon>Neoptera</taxon>
        <taxon>Endopterygota</taxon>
        <taxon>Hymenoptera</taxon>
        <taxon>Apocrita</taxon>
        <taxon>Ichneumonoidea</taxon>
        <taxon>Braconidae</taxon>
        <taxon>Microgastrinae</taxon>
        <taxon>Cotesia</taxon>
    </lineage>
</organism>
<keyword evidence="2" id="KW-1185">Reference proteome</keyword>
<dbReference type="Proteomes" id="UP000826195">
    <property type="component" value="Unassembled WGS sequence"/>
</dbReference>
<accession>A0AAV7INC2</accession>
<dbReference type="AlphaFoldDB" id="A0AAV7INC2"/>
<sequence length="156" mass="16501">MLHVTEEDTHSSELMNYETLSKGKKSWSVRLGLSRQNQPSDETTSGWSTISGGSALSRQMLYGEPWIYGTVRSSRASLEPRGFLTPPPPPPPGAPILVVCSCPEFLSGTTRKLGNCRKCGGHRLAGIPLGGTCRIPASSARARPSLAAASAGDFGS</sequence>
<evidence type="ECO:0000313" key="1">
    <source>
        <dbReference type="EMBL" id="KAH0553780.1"/>
    </source>
</evidence>
<evidence type="ECO:0000313" key="2">
    <source>
        <dbReference type="Proteomes" id="UP000826195"/>
    </source>
</evidence>
<reference evidence="1 2" key="1">
    <citation type="journal article" date="2021" name="J. Hered.">
        <title>A chromosome-level genome assembly of the parasitoid wasp, Cotesia glomerata (Hymenoptera: Braconidae).</title>
        <authorList>
            <person name="Pinto B.J."/>
            <person name="Weis J.J."/>
            <person name="Gamble T."/>
            <person name="Ode P.J."/>
            <person name="Paul R."/>
            <person name="Zaspel J.M."/>
        </authorList>
    </citation>
    <scope>NUCLEOTIDE SEQUENCE [LARGE SCALE GENOMIC DNA]</scope>
    <source>
        <strain evidence="1">CgM1</strain>
    </source>
</reference>
<protein>
    <submittedName>
        <fullName evidence="1">Uncharacterized protein</fullName>
    </submittedName>
</protein>
<dbReference type="EMBL" id="JAHXZJ010001119">
    <property type="protein sequence ID" value="KAH0553780.1"/>
    <property type="molecule type" value="Genomic_DNA"/>
</dbReference>